<feature type="domain" description="F-box" evidence="2">
    <location>
        <begin position="8"/>
        <end position="51"/>
    </location>
</feature>
<dbReference type="CDD" id="cd09917">
    <property type="entry name" value="F-box_SF"/>
    <property type="match status" value="1"/>
</dbReference>
<organism evidence="3 4">
    <name type="scientific">Exidia glandulosa HHB12029</name>
    <dbReference type="NCBI Taxonomy" id="1314781"/>
    <lineage>
        <taxon>Eukaryota</taxon>
        <taxon>Fungi</taxon>
        <taxon>Dikarya</taxon>
        <taxon>Basidiomycota</taxon>
        <taxon>Agaricomycotina</taxon>
        <taxon>Agaricomycetes</taxon>
        <taxon>Auriculariales</taxon>
        <taxon>Exidiaceae</taxon>
        <taxon>Exidia</taxon>
    </lineage>
</organism>
<evidence type="ECO:0000313" key="4">
    <source>
        <dbReference type="Proteomes" id="UP000077266"/>
    </source>
</evidence>
<gene>
    <name evidence="3" type="ORF">EXIGLDRAFT_218638</name>
</gene>
<evidence type="ECO:0000259" key="2">
    <source>
        <dbReference type="PROSITE" id="PS50181"/>
    </source>
</evidence>
<sequence length="223" mass="25360">MPLPPRAPPEILLTVVDHLDQPDVIRLAHVSRTWRAAALAHKTFYACWKAVLPAPGFLDAAYRYTTRNTRTAQVTSGVFDRQVQRQSRQNVAYAVYTIQLRHCDSKAPTHTWKAHQHNGRRNRASESKIRRVRTRSEAPRRASRIFKSSRFARRGKRRVARRLAPAAYHRRRGVGSGRVYVPALTTVEDEGARAGFELVVVLVFYDAHDPAVGAERLYTSVIL</sequence>
<dbReference type="InterPro" id="IPR001810">
    <property type="entry name" value="F-box_dom"/>
</dbReference>
<proteinExistence type="predicted"/>
<dbReference type="Proteomes" id="UP000077266">
    <property type="component" value="Unassembled WGS sequence"/>
</dbReference>
<evidence type="ECO:0000256" key="1">
    <source>
        <dbReference type="SAM" id="MobiDB-lite"/>
    </source>
</evidence>
<protein>
    <recommendedName>
        <fullName evidence="2">F-box domain-containing protein</fullName>
    </recommendedName>
</protein>
<feature type="region of interest" description="Disordered" evidence="1">
    <location>
        <begin position="114"/>
        <end position="134"/>
    </location>
</feature>
<dbReference type="Pfam" id="PF12937">
    <property type="entry name" value="F-box-like"/>
    <property type="match status" value="1"/>
</dbReference>
<dbReference type="Gene3D" id="1.20.1280.50">
    <property type="match status" value="1"/>
</dbReference>
<dbReference type="InParanoid" id="A0A165EE44"/>
<reference evidence="3 4" key="1">
    <citation type="journal article" date="2016" name="Mol. Biol. Evol.">
        <title>Comparative Genomics of Early-Diverging Mushroom-Forming Fungi Provides Insights into the Origins of Lignocellulose Decay Capabilities.</title>
        <authorList>
            <person name="Nagy L.G."/>
            <person name="Riley R."/>
            <person name="Tritt A."/>
            <person name="Adam C."/>
            <person name="Daum C."/>
            <person name="Floudas D."/>
            <person name="Sun H."/>
            <person name="Yadav J.S."/>
            <person name="Pangilinan J."/>
            <person name="Larsson K.H."/>
            <person name="Matsuura K."/>
            <person name="Barry K."/>
            <person name="Labutti K."/>
            <person name="Kuo R."/>
            <person name="Ohm R.A."/>
            <person name="Bhattacharya S.S."/>
            <person name="Shirouzu T."/>
            <person name="Yoshinaga Y."/>
            <person name="Martin F.M."/>
            <person name="Grigoriev I.V."/>
            <person name="Hibbett D.S."/>
        </authorList>
    </citation>
    <scope>NUCLEOTIDE SEQUENCE [LARGE SCALE GENOMIC DNA]</scope>
    <source>
        <strain evidence="3 4">HHB12029</strain>
    </source>
</reference>
<feature type="compositionally biased region" description="Basic and acidic residues" evidence="1">
    <location>
        <begin position="123"/>
        <end position="134"/>
    </location>
</feature>
<dbReference type="EMBL" id="KV426147">
    <property type="protein sequence ID" value="KZV86725.1"/>
    <property type="molecule type" value="Genomic_DNA"/>
</dbReference>
<accession>A0A165EE44</accession>
<dbReference type="AlphaFoldDB" id="A0A165EE44"/>
<keyword evidence="4" id="KW-1185">Reference proteome</keyword>
<evidence type="ECO:0000313" key="3">
    <source>
        <dbReference type="EMBL" id="KZV86725.1"/>
    </source>
</evidence>
<dbReference type="InterPro" id="IPR036047">
    <property type="entry name" value="F-box-like_dom_sf"/>
</dbReference>
<dbReference type="SUPFAM" id="SSF81383">
    <property type="entry name" value="F-box domain"/>
    <property type="match status" value="1"/>
</dbReference>
<name>A0A165EE44_EXIGL</name>
<dbReference type="PROSITE" id="PS50181">
    <property type="entry name" value="FBOX"/>
    <property type="match status" value="1"/>
</dbReference>